<sequence length="88" mass="9586">MTYPSVNGRHRQAGRGKALKVVHLGRVAQRTSIFGGGLKNRIDYRGFGGGGFGRSVVSRVGLTHDALIKLRRVEVLSKKGIRETLNSL</sequence>
<evidence type="ECO:0000313" key="2">
    <source>
        <dbReference type="Proteomes" id="UP000701801"/>
    </source>
</evidence>
<reference evidence="1" key="1">
    <citation type="submission" date="2021-07" db="EMBL/GenBank/DDBJ databases">
        <authorList>
            <person name="Durling M."/>
        </authorList>
    </citation>
    <scope>NUCLEOTIDE SEQUENCE</scope>
</reference>
<keyword evidence="2" id="KW-1185">Reference proteome</keyword>
<dbReference type="AlphaFoldDB" id="A0A9N9M0Z2"/>
<comment type="caution">
    <text evidence="1">The sequence shown here is derived from an EMBL/GenBank/DDBJ whole genome shotgun (WGS) entry which is preliminary data.</text>
</comment>
<organism evidence="1 2">
    <name type="scientific">Hymenoscyphus albidus</name>
    <dbReference type="NCBI Taxonomy" id="595503"/>
    <lineage>
        <taxon>Eukaryota</taxon>
        <taxon>Fungi</taxon>
        <taxon>Dikarya</taxon>
        <taxon>Ascomycota</taxon>
        <taxon>Pezizomycotina</taxon>
        <taxon>Leotiomycetes</taxon>
        <taxon>Helotiales</taxon>
        <taxon>Helotiaceae</taxon>
        <taxon>Hymenoscyphus</taxon>
    </lineage>
</organism>
<dbReference type="EMBL" id="CAJVRM010000726">
    <property type="protein sequence ID" value="CAG8983463.1"/>
    <property type="molecule type" value="Genomic_DNA"/>
</dbReference>
<evidence type="ECO:0000313" key="1">
    <source>
        <dbReference type="EMBL" id="CAG8983463.1"/>
    </source>
</evidence>
<gene>
    <name evidence="1" type="ORF">HYALB_00000632</name>
</gene>
<proteinExistence type="predicted"/>
<accession>A0A9N9M0Z2</accession>
<name>A0A9N9M0Z2_9HELO</name>
<protein>
    <submittedName>
        <fullName evidence="1">Uncharacterized protein</fullName>
    </submittedName>
</protein>
<dbReference type="Proteomes" id="UP000701801">
    <property type="component" value="Unassembled WGS sequence"/>
</dbReference>